<evidence type="ECO:0000313" key="3">
    <source>
        <dbReference type="Proteomes" id="UP000297635"/>
    </source>
</evidence>
<gene>
    <name evidence="2" type="ORF">EZ315_01670</name>
</gene>
<feature type="signal peptide" evidence="1">
    <location>
        <begin position="1"/>
        <end position="24"/>
    </location>
</feature>
<dbReference type="PROSITE" id="PS51257">
    <property type="entry name" value="PROKAR_LIPOPROTEIN"/>
    <property type="match status" value="1"/>
</dbReference>
<name>A0A4Z0V5G1_9BACT</name>
<protein>
    <recommendedName>
        <fullName evidence="4">Major fimbrial subunit protein N-terminal domain-containing protein</fullName>
    </recommendedName>
</protein>
<dbReference type="EMBL" id="SJSA01000001">
    <property type="protein sequence ID" value="TGG39474.1"/>
    <property type="molecule type" value="Genomic_DNA"/>
</dbReference>
<evidence type="ECO:0000256" key="1">
    <source>
        <dbReference type="SAM" id="SignalP"/>
    </source>
</evidence>
<accession>A0A4Z0V5G1</accession>
<feature type="chain" id="PRO_5021240142" description="Major fimbrial subunit protein N-terminal domain-containing protein" evidence="1">
    <location>
        <begin position="25"/>
        <end position="364"/>
    </location>
</feature>
<dbReference type="Proteomes" id="UP000297635">
    <property type="component" value="Unassembled WGS sequence"/>
</dbReference>
<keyword evidence="3" id="KW-1185">Reference proteome</keyword>
<evidence type="ECO:0008006" key="4">
    <source>
        <dbReference type="Google" id="ProtNLM"/>
    </source>
</evidence>
<comment type="caution">
    <text evidence="2">The sequence shown here is derived from an EMBL/GenBank/DDBJ whole genome shotgun (WGS) entry which is preliminary data.</text>
</comment>
<organism evidence="2 3">
    <name type="scientific">Duncaniella freteri</name>
    <dbReference type="NCBI Taxonomy" id="2530391"/>
    <lineage>
        <taxon>Bacteria</taxon>
        <taxon>Pseudomonadati</taxon>
        <taxon>Bacteroidota</taxon>
        <taxon>Bacteroidia</taxon>
        <taxon>Bacteroidales</taxon>
        <taxon>Muribaculaceae</taxon>
        <taxon>Duncaniella</taxon>
    </lineage>
</organism>
<proteinExistence type="predicted"/>
<sequence length="364" mass="40651">MEMFRKLHNIIAVVCCGVVSMLFAASCSSDEPFSSDGKGNEIVVTIEVRGSRAAADDKDSLHTDLKVHEGIVLIYDENGVYEGGEKIDPDKMKTSLRLTEGDKRIIAVANPTKALRDLLAVDCHEPILDEFGNVKTYKGDTVWRNIKPVYNRYDSLVPKLSLSADYLKGVQNSGRMLLLYDNVVNVISEDGKTGYLEIPLSYPIARVDLHARCLSTEKTRVVDAAIRLSHISPWLNWDHTRPAVEGIVEAKFTDVSDRMTVVVKEDELFGDWVVGNVKENAPLATLYTYHTDTNASLEIGLRFKGGADYDWYPIDMAELLKESGFKGFEAGHLYQIFITVYPDKVGHIIVDPWVVSEELDFTIG</sequence>
<evidence type="ECO:0000313" key="2">
    <source>
        <dbReference type="EMBL" id="TGG39474.1"/>
    </source>
</evidence>
<dbReference type="AlphaFoldDB" id="A0A4Z0V5G1"/>
<keyword evidence="1" id="KW-0732">Signal</keyword>
<reference evidence="2 3" key="1">
    <citation type="submission" date="2019-02" db="EMBL/GenBank/DDBJ databases">
        <title>Isolation and identification of novel species under the genus Muribaculum.</title>
        <authorList>
            <person name="Miyake S."/>
            <person name="Ding Y."/>
            <person name="Low A."/>
            <person name="Soh M."/>
            <person name="Seedorf H."/>
        </authorList>
    </citation>
    <scope>NUCLEOTIDE SEQUENCE [LARGE SCALE GENOMIC DNA]</scope>
    <source>
        <strain evidence="2 3">TLL-A3</strain>
    </source>
</reference>